<organism evidence="3 4">
    <name type="scientific">Paractinoplanes lichenicola</name>
    <dbReference type="NCBI Taxonomy" id="2802976"/>
    <lineage>
        <taxon>Bacteria</taxon>
        <taxon>Bacillati</taxon>
        <taxon>Actinomycetota</taxon>
        <taxon>Actinomycetes</taxon>
        <taxon>Micromonosporales</taxon>
        <taxon>Micromonosporaceae</taxon>
        <taxon>Paractinoplanes</taxon>
    </lineage>
</organism>
<dbReference type="InterPro" id="IPR025326">
    <property type="entry name" value="DUF4232"/>
</dbReference>
<dbReference type="PROSITE" id="PS51257">
    <property type="entry name" value="PROKAR_LIPOPROTEIN"/>
    <property type="match status" value="1"/>
</dbReference>
<dbReference type="Pfam" id="PF14016">
    <property type="entry name" value="DUF4232"/>
    <property type="match status" value="1"/>
</dbReference>
<proteinExistence type="predicted"/>
<keyword evidence="1" id="KW-0732">Signal</keyword>
<reference evidence="3 4" key="1">
    <citation type="submission" date="2021-01" db="EMBL/GenBank/DDBJ databases">
        <title>Actinoplanes sp. nov. LDG1-01 isolated from lichen.</title>
        <authorList>
            <person name="Saeng-In P."/>
            <person name="Phongsopitanun W."/>
            <person name="Kanchanasin P."/>
            <person name="Yuki M."/>
            <person name="Kudo T."/>
            <person name="Ohkuma M."/>
            <person name="Tanasupawat S."/>
        </authorList>
    </citation>
    <scope>NUCLEOTIDE SEQUENCE [LARGE SCALE GENOMIC DNA]</scope>
    <source>
        <strain evidence="3 4">LDG1-01</strain>
    </source>
</reference>
<evidence type="ECO:0000259" key="2">
    <source>
        <dbReference type="Pfam" id="PF14016"/>
    </source>
</evidence>
<evidence type="ECO:0000256" key="1">
    <source>
        <dbReference type="SAM" id="SignalP"/>
    </source>
</evidence>
<feature type="chain" id="PRO_5045716517" evidence="1">
    <location>
        <begin position="20"/>
        <end position="202"/>
    </location>
</feature>
<evidence type="ECO:0000313" key="4">
    <source>
        <dbReference type="Proteomes" id="UP000598996"/>
    </source>
</evidence>
<feature type="signal peptide" evidence="1">
    <location>
        <begin position="1"/>
        <end position="19"/>
    </location>
</feature>
<feature type="domain" description="DUF4232" evidence="2">
    <location>
        <begin position="52"/>
        <end position="183"/>
    </location>
</feature>
<protein>
    <submittedName>
        <fullName evidence="3">DUF4232 domain-containing protein</fullName>
    </submittedName>
</protein>
<evidence type="ECO:0000313" key="3">
    <source>
        <dbReference type="EMBL" id="MBL7259299.1"/>
    </source>
</evidence>
<name>A0ABS1VXY1_9ACTN</name>
<comment type="caution">
    <text evidence="3">The sequence shown here is derived from an EMBL/GenBank/DDBJ whole genome shotgun (WGS) entry which is preliminary data.</text>
</comment>
<gene>
    <name evidence="3" type="ORF">JKJ07_33785</name>
</gene>
<keyword evidence="4" id="KW-1185">Reference proteome</keyword>
<accession>A0ABS1VXY1</accession>
<dbReference type="EMBL" id="JAENHO010000011">
    <property type="protein sequence ID" value="MBL7259299.1"/>
    <property type="molecule type" value="Genomic_DNA"/>
</dbReference>
<dbReference type="RefSeq" id="WP_202996010.1">
    <property type="nucleotide sequence ID" value="NZ_JAENHO010000011.1"/>
</dbReference>
<sequence length="202" mass="20963">MRARLCLLTAGLAFLLAGCTDDRPWATAPPASPTSSASPSAVAPSFPCATLRTEAVDAAMGLRALGISLINCGRTPYEVDGYPEVRALDEKQAPLAVEALEGVGDIAPGIPYRDAAPSPFTLAPGARATAIIVWRNKYDDPSKPPLTVPLLRMAVRSGYPAQVLTPEGGLDLGTTARFGVSPWLPVSGAAATDQTSLTVPRP</sequence>
<dbReference type="Proteomes" id="UP000598996">
    <property type="component" value="Unassembled WGS sequence"/>
</dbReference>